<evidence type="ECO:0000313" key="3">
    <source>
        <dbReference type="Proteomes" id="UP000054565"/>
    </source>
</evidence>
<dbReference type="AlphaFoldDB" id="A0A0J6YHT1"/>
<name>A0A0J6YHT1_COCIT</name>
<accession>A0A0J6YHT1</accession>
<protein>
    <submittedName>
        <fullName evidence="2">Uncharacterized protein</fullName>
    </submittedName>
</protein>
<feature type="compositionally biased region" description="Basic and acidic residues" evidence="1">
    <location>
        <begin position="91"/>
        <end position="102"/>
    </location>
</feature>
<evidence type="ECO:0000313" key="2">
    <source>
        <dbReference type="EMBL" id="KMP08241.1"/>
    </source>
</evidence>
<dbReference type="EMBL" id="DS028097">
    <property type="protein sequence ID" value="KMP08241.1"/>
    <property type="molecule type" value="Genomic_DNA"/>
</dbReference>
<reference evidence="3" key="1">
    <citation type="journal article" date="2010" name="Genome Res.">
        <title>Population genomic sequencing of Coccidioides fungi reveals recent hybridization and transposon control.</title>
        <authorList>
            <person name="Neafsey D.E."/>
            <person name="Barker B.M."/>
            <person name="Sharpton T.J."/>
            <person name="Stajich J.E."/>
            <person name="Park D.J."/>
            <person name="Whiston E."/>
            <person name="Hung C.-Y."/>
            <person name="McMahan C."/>
            <person name="White J."/>
            <person name="Sykes S."/>
            <person name="Heiman D."/>
            <person name="Young S."/>
            <person name="Zeng Q."/>
            <person name="Abouelleil A."/>
            <person name="Aftuck L."/>
            <person name="Bessette D."/>
            <person name="Brown A."/>
            <person name="FitzGerald M."/>
            <person name="Lui A."/>
            <person name="Macdonald J.P."/>
            <person name="Priest M."/>
            <person name="Orbach M.J."/>
            <person name="Galgiani J.N."/>
            <person name="Kirkland T.N."/>
            <person name="Cole G.T."/>
            <person name="Birren B.W."/>
            <person name="Henn M.R."/>
            <person name="Taylor J.W."/>
            <person name="Rounsley S.D."/>
        </authorList>
    </citation>
    <scope>NUCLEOTIDE SEQUENCE [LARGE SCALE GENOMIC DNA]</scope>
    <source>
        <strain evidence="3">RMSCC 2394</strain>
    </source>
</reference>
<gene>
    <name evidence="2" type="ORF">CIRG_07922</name>
</gene>
<feature type="region of interest" description="Disordered" evidence="1">
    <location>
        <begin position="89"/>
        <end position="118"/>
    </location>
</feature>
<organism evidence="2 3">
    <name type="scientific">Coccidioides immitis RMSCC 2394</name>
    <dbReference type="NCBI Taxonomy" id="404692"/>
    <lineage>
        <taxon>Eukaryota</taxon>
        <taxon>Fungi</taxon>
        <taxon>Dikarya</taxon>
        <taxon>Ascomycota</taxon>
        <taxon>Pezizomycotina</taxon>
        <taxon>Eurotiomycetes</taxon>
        <taxon>Eurotiomycetidae</taxon>
        <taxon>Onygenales</taxon>
        <taxon>Onygenaceae</taxon>
        <taxon>Coccidioides</taxon>
    </lineage>
</organism>
<dbReference type="Proteomes" id="UP000054565">
    <property type="component" value="Unassembled WGS sequence"/>
</dbReference>
<sequence length="118" mass="13257">MSSMPRSPYTCLCLWRVVKASSAQSGSIKCGVADEPFPSPPYSMQLAPAMHIFQLAAPFLAIRIHNQLRCGGHRGLALGRYSYQVSQPRRWRPDKPLDAAQEHRRKAKIAGYCDHHPE</sequence>
<evidence type="ECO:0000256" key="1">
    <source>
        <dbReference type="SAM" id="MobiDB-lite"/>
    </source>
</evidence>
<proteinExistence type="predicted"/>